<evidence type="ECO:0000313" key="1">
    <source>
        <dbReference type="EMBL" id="GBL81079.1"/>
    </source>
</evidence>
<proteinExistence type="predicted"/>
<comment type="caution">
    <text evidence="1">The sequence shown here is derived from an EMBL/GenBank/DDBJ whole genome shotgun (WGS) entry which is preliminary data.</text>
</comment>
<accession>A0A4Y2AP89</accession>
<dbReference type="AlphaFoldDB" id="A0A4Y2AP89"/>
<dbReference type="EMBL" id="BGPR01000024">
    <property type="protein sequence ID" value="GBL81079.1"/>
    <property type="molecule type" value="Genomic_DNA"/>
</dbReference>
<dbReference type="OrthoDB" id="7990652at2759"/>
<keyword evidence="2" id="KW-1185">Reference proteome</keyword>
<name>A0A4Y2AP89_ARAVE</name>
<gene>
    <name evidence="1" type="ORF">AVEN_83151_1</name>
</gene>
<organism evidence="1 2">
    <name type="scientific">Araneus ventricosus</name>
    <name type="common">Orbweaver spider</name>
    <name type="synonym">Epeira ventricosa</name>
    <dbReference type="NCBI Taxonomy" id="182803"/>
    <lineage>
        <taxon>Eukaryota</taxon>
        <taxon>Metazoa</taxon>
        <taxon>Ecdysozoa</taxon>
        <taxon>Arthropoda</taxon>
        <taxon>Chelicerata</taxon>
        <taxon>Arachnida</taxon>
        <taxon>Araneae</taxon>
        <taxon>Araneomorphae</taxon>
        <taxon>Entelegynae</taxon>
        <taxon>Araneoidea</taxon>
        <taxon>Araneidae</taxon>
        <taxon>Araneus</taxon>
    </lineage>
</organism>
<reference evidence="1 2" key="1">
    <citation type="journal article" date="2019" name="Sci. Rep.">
        <title>Orb-weaving spider Araneus ventricosus genome elucidates the spidroin gene catalogue.</title>
        <authorList>
            <person name="Kono N."/>
            <person name="Nakamura H."/>
            <person name="Ohtoshi R."/>
            <person name="Moran D.A.P."/>
            <person name="Shinohara A."/>
            <person name="Yoshida Y."/>
            <person name="Fujiwara M."/>
            <person name="Mori M."/>
            <person name="Tomita M."/>
            <person name="Arakawa K."/>
        </authorList>
    </citation>
    <scope>NUCLEOTIDE SEQUENCE [LARGE SCALE GENOMIC DNA]</scope>
</reference>
<protein>
    <submittedName>
        <fullName evidence="1">Uncharacterized protein</fullName>
    </submittedName>
</protein>
<sequence>MDLIPDSEVLNPWRYCLPHHGVRKDDSTITKLRVVFNSLNPARARITVPLKLKNQLLTVTYGTACAPFLAMRTLHQLAQDYEKSFPDTAKVIRENFYVVVSWPMSDQINAMLRLT</sequence>
<evidence type="ECO:0000313" key="2">
    <source>
        <dbReference type="Proteomes" id="UP000499080"/>
    </source>
</evidence>
<dbReference type="Proteomes" id="UP000499080">
    <property type="component" value="Unassembled WGS sequence"/>
</dbReference>